<keyword evidence="4" id="KW-0690">Ribosome biogenesis</keyword>
<organism evidence="7 8">
    <name type="scientific">Castellaniella hirudinis</name>
    <dbReference type="NCBI Taxonomy" id="1144617"/>
    <lineage>
        <taxon>Bacteria</taxon>
        <taxon>Pseudomonadati</taxon>
        <taxon>Pseudomonadota</taxon>
        <taxon>Betaproteobacteria</taxon>
        <taxon>Burkholderiales</taxon>
        <taxon>Alcaligenaceae</taxon>
        <taxon>Castellaniella</taxon>
    </lineage>
</organism>
<comment type="caution">
    <text evidence="7">The sequence shown here is derived from an EMBL/GenBank/DDBJ whole genome shotgun (WGS) entry which is preliminary data.</text>
</comment>
<proteinExistence type="inferred from homology"/>
<dbReference type="PANTHER" id="PTHR38099">
    <property type="entry name" value="LARGE RIBOSOMAL RNA SUBUNIT ACCUMULATION PROTEIN YCED"/>
    <property type="match status" value="1"/>
</dbReference>
<evidence type="ECO:0000256" key="1">
    <source>
        <dbReference type="ARBA" id="ARBA00002868"/>
    </source>
</evidence>
<evidence type="ECO:0000256" key="2">
    <source>
        <dbReference type="ARBA" id="ARBA00010740"/>
    </source>
</evidence>
<keyword evidence="8" id="KW-1185">Reference proteome</keyword>
<dbReference type="EMBL" id="JBHSDY010000005">
    <property type="protein sequence ID" value="MFC4298257.1"/>
    <property type="molecule type" value="Genomic_DNA"/>
</dbReference>
<feature type="region of interest" description="Disordered" evidence="6">
    <location>
        <begin position="142"/>
        <end position="166"/>
    </location>
</feature>
<accession>A0ABV8RYK2</accession>
<evidence type="ECO:0000256" key="4">
    <source>
        <dbReference type="ARBA" id="ARBA00022517"/>
    </source>
</evidence>
<reference evidence="8" key="1">
    <citation type="journal article" date="2019" name="Int. J. Syst. Evol. Microbiol.">
        <title>The Global Catalogue of Microorganisms (GCM) 10K type strain sequencing project: providing services to taxonomists for standard genome sequencing and annotation.</title>
        <authorList>
            <consortium name="The Broad Institute Genomics Platform"/>
            <consortium name="The Broad Institute Genome Sequencing Center for Infectious Disease"/>
            <person name="Wu L."/>
            <person name="Ma J."/>
        </authorList>
    </citation>
    <scope>NUCLEOTIDE SEQUENCE [LARGE SCALE GENOMIC DNA]</scope>
    <source>
        <strain evidence="8">CGMCC 1.19029</strain>
    </source>
</reference>
<dbReference type="Pfam" id="PF02620">
    <property type="entry name" value="YceD"/>
    <property type="match status" value="1"/>
</dbReference>
<name>A0ABV8RYK2_9BURK</name>
<gene>
    <name evidence="7" type="ORF">ACFO0J_09420</name>
</gene>
<comment type="similarity">
    <text evidence="2">Belongs to the DUF177 domain family.</text>
</comment>
<evidence type="ECO:0000313" key="7">
    <source>
        <dbReference type="EMBL" id="MFC4298257.1"/>
    </source>
</evidence>
<evidence type="ECO:0000313" key="8">
    <source>
        <dbReference type="Proteomes" id="UP001595756"/>
    </source>
</evidence>
<sequence>MVIDATGFARAGSALDGKIGTKHLARLCQDLPEPQDGEIRWQVRGRFDAPSGQSWLDVEADGPVRVMCQRCLEAFSLTLRVSSTLGLVETQAQLEAMDALEAEGQGPDIEYLVADPRLDVLGLVEDELILVLPYAPRHEVCPGDGDVPEPPRRPSPFAVLERFGKD</sequence>
<dbReference type="InterPro" id="IPR039255">
    <property type="entry name" value="YceD_bac"/>
</dbReference>
<protein>
    <recommendedName>
        <fullName evidence="3">Large ribosomal RNA subunit accumulation protein YceD</fullName>
    </recommendedName>
    <alternativeName>
        <fullName evidence="5">23S rRNA accumulation protein YceD</fullName>
    </alternativeName>
</protein>
<comment type="function">
    <text evidence="1">Plays a role in synthesis, processing and/or stability of 23S rRNA.</text>
</comment>
<evidence type="ECO:0000256" key="6">
    <source>
        <dbReference type="SAM" id="MobiDB-lite"/>
    </source>
</evidence>
<dbReference type="PANTHER" id="PTHR38099:SF1">
    <property type="entry name" value="LARGE RIBOSOMAL RNA SUBUNIT ACCUMULATION PROTEIN YCED"/>
    <property type="match status" value="1"/>
</dbReference>
<dbReference type="RefSeq" id="WP_376812809.1">
    <property type="nucleotide sequence ID" value="NZ_JBHSDY010000005.1"/>
</dbReference>
<evidence type="ECO:0000256" key="5">
    <source>
        <dbReference type="ARBA" id="ARBA00031841"/>
    </source>
</evidence>
<evidence type="ECO:0000256" key="3">
    <source>
        <dbReference type="ARBA" id="ARBA00015716"/>
    </source>
</evidence>
<dbReference type="Proteomes" id="UP001595756">
    <property type="component" value="Unassembled WGS sequence"/>
</dbReference>
<dbReference type="InterPro" id="IPR003772">
    <property type="entry name" value="YceD"/>
</dbReference>